<protein>
    <recommendedName>
        <fullName evidence="1">NAD-dependent epimerase/dehydratase domain-containing protein</fullName>
    </recommendedName>
</protein>
<dbReference type="SUPFAM" id="SSF51735">
    <property type="entry name" value="NAD(P)-binding Rossmann-fold domains"/>
    <property type="match status" value="1"/>
</dbReference>
<accession>A0A382HFD8</accession>
<dbReference type="InterPro" id="IPR001509">
    <property type="entry name" value="Epimerase_deHydtase"/>
</dbReference>
<organism evidence="2">
    <name type="scientific">marine metagenome</name>
    <dbReference type="NCBI Taxonomy" id="408172"/>
    <lineage>
        <taxon>unclassified sequences</taxon>
        <taxon>metagenomes</taxon>
        <taxon>ecological metagenomes</taxon>
    </lineage>
</organism>
<proteinExistence type="predicted"/>
<sequence length="37" mass="4016">MMSKFVITGGAGYIGCHMAIRLVQDGHIVKVIDKTPK</sequence>
<dbReference type="EMBL" id="UINC01060681">
    <property type="protein sequence ID" value="SVB85433.1"/>
    <property type="molecule type" value="Genomic_DNA"/>
</dbReference>
<evidence type="ECO:0000313" key="2">
    <source>
        <dbReference type="EMBL" id="SVB85433.1"/>
    </source>
</evidence>
<feature type="non-terminal residue" evidence="2">
    <location>
        <position position="37"/>
    </location>
</feature>
<name>A0A382HFD8_9ZZZZ</name>
<dbReference type="AlphaFoldDB" id="A0A382HFD8"/>
<evidence type="ECO:0000259" key="1">
    <source>
        <dbReference type="Pfam" id="PF01370"/>
    </source>
</evidence>
<feature type="domain" description="NAD-dependent epimerase/dehydratase" evidence="1">
    <location>
        <begin position="6"/>
        <end position="35"/>
    </location>
</feature>
<dbReference type="Pfam" id="PF01370">
    <property type="entry name" value="Epimerase"/>
    <property type="match status" value="1"/>
</dbReference>
<gene>
    <name evidence="2" type="ORF">METZ01_LOCUS238287</name>
</gene>
<dbReference type="InterPro" id="IPR036291">
    <property type="entry name" value="NAD(P)-bd_dom_sf"/>
</dbReference>
<reference evidence="2" key="1">
    <citation type="submission" date="2018-05" db="EMBL/GenBank/DDBJ databases">
        <authorList>
            <person name="Lanie J.A."/>
            <person name="Ng W.-L."/>
            <person name="Kazmierczak K.M."/>
            <person name="Andrzejewski T.M."/>
            <person name="Davidsen T.M."/>
            <person name="Wayne K.J."/>
            <person name="Tettelin H."/>
            <person name="Glass J.I."/>
            <person name="Rusch D."/>
            <person name="Podicherti R."/>
            <person name="Tsui H.-C.T."/>
            <person name="Winkler M.E."/>
        </authorList>
    </citation>
    <scope>NUCLEOTIDE SEQUENCE</scope>
</reference>
<dbReference type="Gene3D" id="3.40.50.720">
    <property type="entry name" value="NAD(P)-binding Rossmann-like Domain"/>
    <property type="match status" value="1"/>
</dbReference>